<keyword evidence="1" id="KW-0472">Membrane</keyword>
<name>A0ABD1ZDY8_9MARC</name>
<dbReference type="Proteomes" id="UP001605036">
    <property type="component" value="Unassembled WGS sequence"/>
</dbReference>
<keyword evidence="1" id="KW-0812">Transmembrane</keyword>
<keyword evidence="3" id="KW-1185">Reference proteome</keyword>
<protein>
    <submittedName>
        <fullName evidence="2">Uncharacterized protein</fullName>
    </submittedName>
</protein>
<accession>A0ABD1ZDY8</accession>
<dbReference type="EMBL" id="JBHFFA010000002">
    <property type="protein sequence ID" value="KAL2645154.1"/>
    <property type="molecule type" value="Genomic_DNA"/>
</dbReference>
<proteinExistence type="predicted"/>
<reference evidence="2 3" key="1">
    <citation type="submission" date="2024-09" db="EMBL/GenBank/DDBJ databases">
        <title>Chromosome-scale assembly of Riccia fluitans.</title>
        <authorList>
            <person name="Paukszto L."/>
            <person name="Sawicki J."/>
            <person name="Karawczyk K."/>
            <person name="Piernik-Szablinska J."/>
            <person name="Szczecinska M."/>
            <person name="Mazdziarz M."/>
        </authorList>
    </citation>
    <scope>NUCLEOTIDE SEQUENCE [LARGE SCALE GENOMIC DNA]</scope>
    <source>
        <strain evidence="2">Rf_01</strain>
        <tissue evidence="2">Aerial parts of the thallus</tissue>
    </source>
</reference>
<evidence type="ECO:0000313" key="2">
    <source>
        <dbReference type="EMBL" id="KAL2645154.1"/>
    </source>
</evidence>
<evidence type="ECO:0000256" key="1">
    <source>
        <dbReference type="SAM" id="Phobius"/>
    </source>
</evidence>
<dbReference type="AlphaFoldDB" id="A0ABD1ZDY8"/>
<sequence>MEAGPNTVLVRLRHVERNEVIPQLDSTRPSCTPICTPIYYGSDNPNEDVQLKGYLQRPGSGQVRVVQIWPISRRFFILLFFIISRLFSVKQKDRK</sequence>
<organism evidence="2 3">
    <name type="scientific">Riccia fluitans</name>
    <dbReference type="NCBI Taxonomy" id="41844"/>
    <lineage>
        <taxon>Eukaryota</taxon>
        <taxon>Viridiplantae</taxon>
        <taxon>Streptophyta</taxon>
        <taxon>Embryophyta</taxon>
        <taxon>Marchantiophyta</taxon>
        <taxon>Marchantiopsida</taxon>
        <taxon>Marchantiidae</taxon>
        <taxon>Marchantiales</taxon>
        <taxon>Ricciaceae</taxon>
        <taxon>Riccia</taxon>
    </lineage>
</organism>
<gene>
    <name evidence="2" type="ORF">R1flu_012741</name>
</gene>
<evidence type="ECO:0000313" key="3">
    <source>
        <dbReference type="Proteomes" id="UP001605036"/>
    </source>
</evidence>
<feature type="transmembrane region" description="Helical" evidence="1">
    <location>
        <begin position="68"/>
        <end position="87"/>
    </location>
</feature>
<keyword evidence="1" id="KW-1133">Transmembrane helix</keyword>
<comment type="caution">
    <text evidence="2">The sequence shown here is derived from an EMBL/GenBank/DDBJ whole genome shotgun (WGS) entry which is preliminary data.</text>
</comment>